<sequence>MEHQIILDTWRDIVKVSGLTPNCAKLDQGMFKLSNGLLFLSTFRYGTISHRYNGHHYLCSAQTERTKPRLPDFPDFFLGGYVITKNALSKERARKYQTVVLTWLESFGLGFDRDDKKTWKRKTFPGAGKVECISTFPQLLKSIFGMLDGKSYMIVFVESLGHISNCDIVNLE</sequence>
<gene>
    <name evidence="1" type="ORF">BGW36DRAFT_426611</name>
</gene>
<name>A0AAD4KXA2_9EURO</name>
<evidence type="ECO:0000313" key="2">
    <source>
        <dbReference type="Proteomes" id="UP001201262"/>
    </source>
</evidence>
<protein>
    <submittedName>
        <fullName evidence="1">Uncharacterized protein</fullName>
    </submittedName>
</protein>
<dbReference type="EMBL" id="JAJTJA010000005">
    <property type="protein sequence ID" value="KAH8698928.1"/>
    <property type="molecule type" value="Genomic_DNA"/>
</dbReference>
<dbReference type="RefSeq" id="XP_046073392.1">
    <property type="nucleotide sequence ID" value="XM_046220293.1"/>
</dbReference>
<evidence type="ECO:0000313" key="1">
    <source>
        <dbReference type="EMBL" id="KAH8698928.1"/>
    </source>
</evidence>
<reference evidence="1" key="1">
    <citation type="submission" date="2021-12" db="EMBL/GenBank/DDBJ databases">
        <title>Convergent genome expansion in fungi linked to evolution of root-endophyte symbiosis.</title>
        <authorList>
            <consortium name="DOE Joint Genome Institute"/>
            <person name="Ke Y.-H."/>
            <person name="Bonito G."/>
            <person name="Liao H.-L."/>
            <person name="Looney B."/>
            <person name="Rojas-Flechas A."/>
            <person name="Nash J."/>
            <person name="Hameed K."/>
            <person name="Schadt C."/>
            <person name="Martin F."/>
            <person name="Crous P.W."/>
            <person name="Miettinen O."/>
            <person name="Magnuson J.K."/>
            <person name="Labbe J."/>
            <person name="Jacobson D."/>
            <person name="Doktycz M.J."/>
            <person name="Veneault-Fourrey C."/>
            <person name="Kuo A."/>
            <person name="Mondo S."/>
            <person name="Calhoun S."/>
            <person name="Riley R."/>
            <person name="Ohm R."/>
            <person name="LaButti K."/>
            <person name="Andreopoulos B."/>
            <person name="Pangilinan J."/>
            <person name="Nolan M."/>
            <person name="Tritt A."/>
            <person name="Clum A."/>
            <person name="Lipzen A."/>
            <person name="Daum C."/>
            <person name="Barry K."/>
            <person name="Grigoriev I.V."/>
            <person name="Vilgalys R."/>
        </authorList>
    </citation>
    <scope>NUCLEOTIDE SEQUENCE</scope>
    <source>
        <strain evidence="1">PMI_201</strain>
    </source>
</reference>
<accession>A0AAD4KXA2</accession>
<dbReference type="GeneID" id="70250580"/>
<dbReference type="Proteomes" id="UP001201262">
    <property type="component" value="Unassembled WGS sequence"/>
</dbReference>
<keyword evidence="2" id="KW-1185">Reference proteome</keyword>
<comment type="caution">
    <text evidence="1">The sequence shown here is derived from an EMBL/GenBank/DDBJ whole genome shotgun (WGS) entry which is preliminary data.</text>
</comment>
<dbReference type="SUPFAM" id="SSF51197">
    <property type="entry name" value="Clavaminate synthase-like"/>
    <property type="match status" value="1"/>
</dbReference>
<proteinExistence type="predicted"/>
<organism evidence="1 2">
    <name type="scientific">Talaromyces proteolyticus</name>
    <dbReference type="NCBI Taxonomy" id="1131652"/>
    <lineage>
        <taxon>Eukaryota</taxon>
        <taxon>Fungi</taxon>
        <taxon>Dikarya</taxon>
        <taxon>Ascomycota</taxon>
        <taxon>Pezizomycotina</taxon>
        <taxon>Eurotiomycetes</taxon>
        <taxon>Eurotiomycetidae</taxon>
        <taxon>Eurotiales</taxon>
        <taxon>Trichocomaceae</taxon>
        <taxon>Talaromyces</taxon>
        <taxon>Talaromyces sect. Bacilispori</taxon>
    </lineage>
</organism>
<dbReference type="AlphaFoldDB" id="A0AAD4KXA2"/>